<keyword evidence="1" id="KW-0472">Membrane</keyword>
<feature type="transmembrane region" description="Helical" evidence="1">
    <location>
        <begin position="60"/>
        <end position="77"/>
    </location>
</feature>
<accession>W5WJK0</accession>
<reference evidence="2 3" key="1">
    <citation type="journal article" date="2014" name="BMC Genomics">
        <title>Complete genome sequence of producer of the glycopeptide antibiotic Aculeximycin Kutzneria albida DSM 43870T, a representative of minor genus of Pseudonocardiaceae.</title>
        <authorList>
            <person name="Rebets Y."/>
            <person name="Tokovenko B."/>
            <person name="Lushchyk I."/>
            <person name="Ruckert C."/>
            <person name="Zaburannyi N."/>
            <person name="Bechthold A."/>
            <person name="Kalinowski J."/>
            <person name="Luzhetskyy A."/>
        </authorList>
    </citation>
    <scope>NUCLEOTIDE SEQUENCE [LARGE SCALE GENOMIC DNA]</scope>
    <source>
        <strain evidence="2">DSM 43870</strain>
    </source>
</reference>
<feature type="transmembrane region" description="Helical" evidence="1">
    <location>
        <begin position="7"/>
        <end position="23"/>
    </location>
</feature>
<dbReference type="RefSeq" id="WP_025358358.1">
    <property type="nucleotide sequence ID" value="NZ_CP007155.1"/>
</dbReference>
<keyword evidence="1" id="KW-0812">Transmembrane</keyword>
<proteinExistence type="predicted"/>
<name>W5WJK0_9PSEU</name>
<keyword evidence="1" id="KW-1133">Transmembrane helix</keyword>
<dbReference type="AlphaFoldDB" id="W5WJK0"/>
<evidence type="ECO:0000256" key="1">
    <source>
        <dbReference type="SAM" id="Phobius"/>
    </source>
</evidence>
<sequence>MQTVAKGLVAVVMALLVAVQPFVTTGFTMQAGCSIAVAVLTAIGVYLVPSVDGVAPWAKTAVAFLLAGAQAAVQVASTGGINTQGWITILLAALGVVAVHVVPNKPASVAS</sequence>
<keyword evidence="3" id="KW-1185">Reference proteome</keyword>
<organism evidence="2 3">
    <name type="scientific">Kutzneria albida DSM 43870</name>
    <dbReference type="NCBI Taxonomy" id="1449976"/>
    <lineage>
        <taxon>Bacteria</taxon>
        <taxon>Bacillati</taxon>
        <taxon>Actinomycetota</taxon>
        <taxon>Actinomycetes</taxon>
        <taxon>Pseudonocardiales</taxon>
        <taxon>Pseudonocardiaceae</taxon>
        <taxon>Kutzneria</taxon>
    </lineage>
</organism>
<dbReference type="KEGG" id="kal:KALB_4982"/>
<dbReference type="STRING" id="1449976.KALB_4982"/>
<evidence type="ECO:0000313" key="2">
    <source>
        <dbReference type="EMBL" id="AHH98344.1"/>
    </source>
</evidence>
<feature type="transmembrane region" description="Helical" evidence="1">
    <location>
        <begin position="83"/>
        <end position="102"/>
    </location>
</feature>
<gene>
    <name evidence="2" type="ORF">KALB_4982</name>
</gene>
<evidence type="ECO:0000313" key="3">
    <source>
        <dbReference type="Proteomes" id="UP000019225"/>
    </source>
</evidence>
<dbReference type="HOGENOM" id="CLU_2155044_0_0_11"/>
<feature type="transmembrane region" description="Helical" evidence="1">
    <location>
        <begin position="29"/>
        <end position="48"/>
    </location>
</feature>
<dbReference type="EMBL" id="CP007155">
    <property type="protein sequence ID" value="AHH98344.1"/>
    <property type="molecule type" value="Genomic_DNA"/>
</dbReference>
<protein>
    <submittedName>
        <fullName evidence="2">Uncharacterized protein</fullName>
    </submittedName>
</protein>
<dbReference type="Proteomes" id="UP000019225">
    <property type="component" value="Chromosome"/>
</dbReference>